<feature type="transmembrane region" description="Helical" evidence="7">
    <location>
        <begin position="96"/>
        <end position="118"/>
    </location>
</feature>
<dbReference type="InterPro" id="IPR017800">
    <property type="entry name" value="ADOP"/>
</dbReference>
<evidence type="ECO:0000256" key="1">
    <source>
        <dbReference type="ARBA" id="ARBA00004651"/>
    </source>
</evidence>
<evidence type="ECO:0000313" key="10">
    <source>
        <dbReference type="EMBL" id="WED64365.1"/>
    </source>
</evidence>
<protein>
    <submittedName>
        <fullName evidence="10">ADOP family duplicated permease</fullName>
    </submittedName>
</protein>
<evidence type="ECO:0000256" key="3">
    <source>
        <dbReference type="ARBA" id="ARBA00022692"/>
    </source>
</evidence>
<comment type="subcellular location">
    <subcellularLocation>
        <location evidence="1">Cell membrane</location>
        <topology evidence="1">Multi-pass membrane protein</topology>
    </subcellularLocation>
</comment>
<feature type="transmembrane region" description="Helical" evidence="7">
    <location>
        <begin position="788"/>
        <end position="811"/>
    </location>
</feature>
<feature type="domain" description="ABC3 transporter permease C-terminal" evidence="8">
    <location>
        <begin position="795"/>
        <end position="908"/>
    </location>
</feature>
<dbReference type="Pfam" id="PF12704">
    <property type="entry name" value="MacB_PCD"/>
    <property type="match status" value="2"/>
</dbReference>
<dbReference type="NCBIfam" id="TIGR03434">
    <property type="entry name" value="ADOP"/>
    <property type="match status" value="1"/>
</dbReference>
<dbReference type="InterPro" id="IPR025857">
    <property type="entry name" value="MacB_PCD"/>
</dbReference>
<dbReference type="RefSeq" id="WP_330930970.1">
    <property type="nucleotide sequence ID" value="NZ_CP119075.1"/>
</dbReference>
<feature type="domain" description="MacB-like periplasmic core" evidence="9">
    <location>
        <begin position="97"/>
        <end position="318"/>
    </location>
</feature>
<feature type="transmembrane region" description="Helical" evidence="7">
    <location>
        <begin position="360"/>
        <end position="385"/>
    </location>
</feature>
<feature type="domain" description="ABC3 transporter permease C-terminal" evidence="8">
    <location>
        <begin position="368"/>
        <end position="490"/>
    </location>
</feature>
<dbReference type="AlphaFoldDB" id="A0AAE9ZSD6"/>
<feature type="transmembrane region" description="Helical" evidence="7">
    <location>
        <begin position="518"/>
        <end position="537"/>
    </location>
</feature>
<feature type="transmembrane region" description="Helical" evidence="7">
    <location>
        <begin position="417"/>
        <end position="441"/>
    </location>
</feature>
<keyword evidence="11" id="KW-1185">Reference proteome</keyword>
<feature type="transmembrane region" description="Helical" evidence="7">
    <location>
        <begin position="844"/>
        <end position="866"/>
    </location>
</feature>
<keyword evidence="4 7" id="KW-1133">Transmembrane helix</keyword>
<dbReference type="GO" id="GO:0005886">
    <property type="term" value="C:plasma membrane"/>
    <property type="evidence" value="ECO:0007669"/>
    <property type="project" value="UniProtKB-SubCell"/>
</dbReference>
<evidence type="ECO:0000313" key="11">
    <source>
        <dbReference type="Proteomes" id="UP001218638"/>
    </source>
</evidence>
<evidence type="ECO:0000256" key="2">
    <source>
        <dbReference type="ARBA" id="ARBA00022475"/>
    </source>
</evidence>
<accession>A0AAE9ZSD6</accession>
<gene>
    <name evidence="10" type="ORF">PXH66_18660</name>
</gene>
<feature type="transmembrane region" description="Helical" evidence="7">
    <location>
        <begin position="878"/>
        <end position="898"/>
    </location>
</feature>
<keyword evidence="2" id="KW-1003">Cell membrane</keyword>
<dbReference type="PANTHER" id="PTHR30572">
    <property type="entry name" value="MEMBRANE COMPONENT OF TRANSPORTER-RELATED"/>
    <property type="match status" value="1"/>
</dbReference>
<dbReference type="Pfam" id="PF02687">
    <property type="entry name" value="FtsX"/>
    <property type="match status" value="2"/>
</dbReference>
<evidence type="ECO:0000256" key="6">
    <source>
        <dbReference type="ARBA" id="ARBA00038076"/>
    </source>
</evidence>
<dbReference type="PANTHER" id="PTHR30572:SF4">
    <property type="entry name" value="ABC TRANSPORTER PERMEASE YTRF"/>
    <property type="match status" value="1"/>
</dbReference>
<dbReference type="EMBL" id="CP119075">
    <property type="protein sequence ID" value="WED64365.1"/>
    <property type="molecule type" value="Genomic_DNA"/>
</dbReference>
<dbReference type="InterPro" id="IPR003838">
    <property type="entry name" value="ABC3_permease_C"/>
</dbReference>
<evidence type="ECO:0000256" key="4">
    <source>
        <dbReference type="ARBA" id="ARBA00022989"/>
    </source>
</evidence>
<keyword evidence="5 7" id="KW-0472">Membrane</keyword>
<reference evidence="10" key="1">
    <citation type="submission" date="2023-03" db="EMBL/GenBank/DDBJ databases">
        <title>Lomoglobus Profundus gen. nov., sp. nov., a novel member of the phylum Verrucomicrobia, isolated from deep-marine sediment of South China Sea.</title>
        <authorList>
            <person name="Ahmad T."/>
            <person name="Ishaq S.E."/>
            <person name="Wang F."/>
        </authorList>
    </citation>
    <scope>NUCLEOTIDE SEQUENCE</scope>
    <source>
        <strain evidence="10">LMO-M01</strain>
    </source>
</reference>
<dbReference type="InterPro" id="IPR047928">
    <property type="entry name" value="Perm_prefix_1"/>
</dbReference>
<feature type="transmembrane region" description="Helical" evidence="7">
    <location>
        <begin position="461"/>
        <end position="480"/>
    </location>
</feature>
<evidence type="ECO:0000256" key="7">
    <source>
        <dbReference type="SAM" id="Phobius"/>
    </source>
</evidence>
<dbReference type="InterPro" id="IPR050250">
    <property type="entry name" value="Macrolide_Exporter_MacB"/>
</dbReference>
<dbReference type="Proteomes" id="UP001218638">
    <property type="component" value="Chromosome"/>
</dbReference>
<dbReference type="NCBIfam" id="NF038403">
    <property type="entry name" value="perm_prefix_1"/>
    <property type="match status" value="1"/>
</dbReference>
<name>A0AAE9ZSD6_9BACT</name>
<proteinExistence type="inferred from homology"/>
<comment type="similarity">
    <text evidence="6">Belongs to the ABC-4 integral membrane protein family.</text>
</comment>
<sequence length="915" mass="98658">MSPFKSLWVSLRALFRPRAAESELDEELRIHLEMEIEHNIAQGMSPAAARRAARVALGGVDQTKEASRDAWGWRILQDFWRDGGFALKSLRRTPGFTVIAVLTLGLGIGVNTVMFAFVRDTVLRPLVRDESLGLTTIYNSRAGADRDFRHSSYAEFETLRESTDVFADVAASFYSIEAVGVKNDLHRRLIGIASQNYLSLIGGRPLHGRFFNTAESQLEAAIPVVVANHSLWQRLGFPANFIGSTLRVNQRDYTVIGITPRGFVGEHVSIGPEIWLPFGEAHFYRDQSLRSTELHALGLTARLAPGLSIETARARLPALDERLNDRALPEDDGPRHLVLAPPSRADLGSSSPNNESYLNLFALLSMGLSAAVLIVACLNLANMVLARGAARRKEIAIRLSLGASRGRIVRQLSTEGLVLCLLGSVAGLLLSVWADSGIYQISLQVFSTSNFTLGVSPFLDGSMMSATVVFCLIATLASSVGPALRITRPNIVDDLKQTRSGGTGSAPWRRFFTLGNTLVIAQIALSLALLFSAALFVRSSLGAKSMDLGFQTADQLVANLDYGMTDLSDPAIARQQQALLARLTPLAGAGNVALASDVPYNFELGYHPVFPAADAAPISLDQAHDGRSYAGFTAVSRDYFSLLGINVLRGRTFTTAESTEPDGPGVAIIDQSLARSLFGDRDAIGQRVFLGEEAAASGDLARSLEIVGIVRSPRDHVFEDAAPARIYRPLGQAPESNIYLHLGTSEPQRRAPTIRRELQAFDPATPVLFIRPLSSFVENNVNSLLVKLAALIFGIFGGIALLLAIVGVYGVKSHAVTRRTREIGIRMALGAHPREVMGLILRQGALQTLVGLMLGTALSLAASRALASMIYQATQTDVLALIVSGAVLGLAVLLACYLPARRATRVDPATTLRSE</sequence>
<dbReference type="GO" id="GO:0022857">
    <property type="term" value="F:transmembrane transporter activity"/>
    <property type="evidence" value="ECO:0007669"/>
    <property type="project" value="TreeGrafter"/>
</dbReference>
<evidence type="ECO:0000256" key="5">
    <source>
        <dbReference type="ARBA" id="ARBA00023136"/>
    </source>
</evidence>
<evidence type="ECO:0000259" key="9">
    <source>
        <dbReference type="Pfam" id="PF12704"/>
    </source>
</evidence>
<organism evidence="10 11">
    <name type="scientific">Synoicihabitans lomoniglobus</name>
    <dbReference type="NCBI Taxonomy" id="2909285"/>
    <lineage>
        <taxon>Bacteria</taxon>
        <taxon>Pseudomonadati</taxon>
        <taxon>Verrucomicrobiota</taxon>
        <taxon>Opitutia</taxon>
        <taxon>Opitutales</taxon>
        <taxon>Opitutaceae</taxon>
        <taxon>Synoicihabitans</taxon>
    </lineage>
</organism>
<evidence type="ECO:0000259" key="8">
    <source>
        <dbReference type="Pfam" id="PF02687"/>
    </source>
</evidence>
<keyword evidence="3 7" id="KW-0812">Transmembrane</keyword>
<feature type="domain" description="MacB-like periplasmic core" evidence="9">
    <location>
        <begin position="610"/>
        <end position="741"/>
    </location>
</feature>
<dbReference type="KEGG" id="slom:PXH66_18660"/>